<dbReference type="PIR" id="H86316">
    <property type="entry name" value="H86316"/>
</dbReference>
<evidence type="ECO:0000313" key="2">
    <source>
        <dbReference type="EMBL" id="AAF78386.1"/>
    </source>
</evidence>
<reference evidence="2" key="2">
    <citation type="submission" date="2000-06" db="EMBL/GenBank/DDBJ databases">
        <title>Genomic sequence for Arabidopsis thaliana BAC T10O22 from chromosome I.</title>
        <authorList>
            <person name="Shinn P."/>
            <person name="Brooks S."/>
            <person name="Buehler E."/>
            <person name="Chao Q."/>
            <person name="Johnson-Hopson C."/>
            <person name="Khan S."/>
            <person name="Kim C."/>
            <person name="Altafi H."/>
            <person name="Bei Q."/>
            <person name="Chin C."/>
            <person name="Chiou J."/>
            <person name="Choi E."/>
            <person name="Conn L."/>
            <person name="Conway A."/>
            <person name="Gonzales A."/>
            <person name="Hansen N."/>
            <person name="Howing B."/>
            <person name="Koo T."/>
            <person name="Lam B."/>
            <person name="Lee J."/>
            <person name="Lenz C."/>
            <person name="Li J."/>
            <person name="Liu A."/>
            <person name="Liu K."/>
            <person name="Liu S."/>
            <person name="Mukharsky N."/>
            <person name="Nguyen M."/>
            <person name="Palm C."/>
            <person name="Pham P."/>
            <person name="Sakano H."/>
            <person name="Schwartz J."/>
            <person name="Southwick A."/>
            <person name="Thaveri A."/>
            <person name="Toriumi M."/>
            <person name="Vaysberg M."/>
            <person name="Yu G."/>
            <person name="Federspiel N.A."/>
            <person name="Theologis A."/>
            <person name="Ecker J.R."/>
        </authorList>
    </citation>
    <scope>NUCLEOTIDE SEQUENCE</scope>
</reference>
<protein>
    <submittedName>
        <fullName evidence="2">T10O22.17</fullName>
    </submittedName>
</protein>
<dbReference type="EMBL" id="AC069551">
    <property type="protein sequence ID" value="AAF78386.1"/>
    <property type="molecule type" value="Genomic_DNA"/>
</dbReference>
<feature type="compositionally biased region" description="Polar residues" evidence="1">
    <location>
        <begin position="62"/>
        <end position="72"/>
    </location>
</feature>
<proteinExistence type="predicted"/>
<name>Q9LM29_ARATH</name>
<feature type="region of interest" description="Disordered" evidence="1">
    <location>
        <begin position="62"/>
        <end position="117"/>
    </location>
</feature>
<reference key="1">
    <citation type="journal article" date="2000" name="Nature">
        <title>Sequence and analysis of chromosome 1 of the plant Arabidopsis thaliana.</title>
        <authorList>
            <person name="Theologis A."/>
            <person name="Ecker J.R."/>
            <person name="Palm C.J."/>
            <person name="Federspiel N.A."/>
            <person name="Kaul S."/>
            <person name="White O."/>
            <person name="Alonso J."/>
            <person name="Altafi H."/>
            <person name="Araujo R."/>
            <person name="Bowman C.L."/>
            <person name="Brooks S.Y."/>
            <person name="Buehler E."/>
            <person name="Chan A."/>
            <person name="Chao Q."/>
            <person name="Chen H."/>
            <person name="Cheuk R.F."/>
            <person name="Chin C.W."/>
            <person name="Chung M.K."/>
            <person name="Conn L."/>
            <person name="Conway A.B."/>
            <person name="Conway A.R."/>
            <person name="Creasy T.H."/>
            <person name="Dewar K."/>
            <person name="Dunn P."/>
            <person name="Etgu P."/>
            <person name="Feldblyum T.V."/>
            <person name="Feng J."/>
            <person name="Fong B."/>
            <person name="Fujii C.Y."/>
            <person name="Gill J.E."/>
            <person name="Goldsmith A.D."/>
            <person name="Haas B."/>
            <person name="Hansen N.F."/>
            <person name="Hughes B."/>
            <person name="Huizar L."/>
            <person name="Hunter J.L."/>
            <person name="Jenkins J."/>
            <person name="Johnson-Hopson C."/>
            <person name="Khan S."/>
            <person name="Khaykin E."/>
            <person name="Kim C.J."/>
            <person name="Koo H.L."/>
            <person name="Kremenetskaia I."/>
            <person name="Kurtz D.B."/>
            <person name="Kwan A."/>
            <person name="Lam B."/>
            <person name="Langin-Hooper S."/>
            <person name="Lee A."/>
            <person name="Lee J.M."/>
            <person name="Lenz C.A."/>
            <person name="Li J.H."/>
            <person name="Li Y."/>
            <person name="Lin X."/>
            <person name="Liu S.X."/>
            <person name="Liu Z.A."/>
            <person name="Luros J.S."/>
            <person name="Maiti R."/>
            <person name="Marziali A."/>
            <person name="Militscher J."/>
            <person name="Miranda M."/>
            <person name="Nguyen M."/>
            <person name="Nierman W.C."/>
            <person name="Osborne B.I."/>
            <person name="Pai G."/>
            <person name="Peterson J."/>
            <person name="Pham P.K."/>
            <person name="Rizzo M."/>
            <person name="Rooney T."/>
            <person name="Rowley D."/>
            <person name="Sakano H."/>
            <person name="Salzberg S.L."/>
            <person name="Schwartz J.R."/>
            <person name="Shinn P."/>
            <person name="Southwick A.M."/>
            <person name="Sun H."/>
            <person name="Tallon L.J."/>
            <person name="Tambunga G."/>
            <person name="Toriumi M.J."/>
            <person name="Town C.D."/>
            <person name="Utterback T."/>
            <person name="Van Aken S."/>
            <person name="Vaysberg M."/>
            <person name="Vysotskaia V.S."/>
            <person name="Walker M."/>
            <person name="Wu D."/>
            <person name="Yu G."/>
            <person name="Fraser C.M."/>
            <person name="Venter J.C."/>
            <person name="Davis R.W."/>
        </authorList>
    </citation>
    <scope>NUCLEOTIDE SEQUENCE [LARGE SCALE GENOMIC DNA]</scope>
    <source>
        <strain>cv. Columbia</strain>
    </source>
</reference>
<accession>Q9LM29</accession>
<sequence>MREPQLCSRSKYLVNREEASDFRYYSFSRDQPFPPQISRHGQPSDITARRCQLPYLASRQSNITPLSQSNESPIYRTKNLQPAKRKQVTVVFEAQGSSETPKHTESATANKSRKIHR</sequence>
<dbReference type="AlphaFoldDB" id="Q9LM29"/>
<organism evidence="2">
    <name type="scientific">Arabidopsis thaliana</name>
    <name type="common">Mouse-ear cress</name>
    <dbReference type="NCBI Taxonomy" id="3702"/>
    <lineage>
        <taxon>Eukaryota</taxon>
        <taxon>Viridiplantae</taxon>
        <taxon>Streptophyta</taxon>
        <taxon>Embryophyta</taxon>
        <taxon>Tracheophyta</taxon>
        <taxon>Spermatophyta</taxon>
        <taxon>Magnoliopsida</taxon>
        <taxon>eudicotyledons</taxon>
        <taxon>Gunneridae</taxon>
        <taxon>Pentapetalae</taxon>
        <taxon>rosids</taxon>
        <taxon>malvids</taxon>
        <taxon>Brassicales</taxon>
        <taxon>Brassicaceae</taxon>
        <taxon>Camelineae</taxon>
        <taxon>Arabidopsis</taxon>
    </lineage>
</organism>
<reference evidence="2" key="3">
    <citation type="submission" date="2000-06" db="EMBL/GenBank/DDBJ databases">
        <authorList>
            <person name="Shinn P."/>
            <person name="Brooks S."/>
            <person name="Buehler E."/>
            <person name="Chao Q."/>
            <person name="Cheuk R."/>
            <person name="Johnson-Hopson C."/>
            <person name="Khan S."/>
            <person name="Kim C."/>
            <person name="Altafi H."/>
            <person name="Bei B."/>
            <person name="Chin C."/>
            <person name="Chiou J."/>
            <person name="Choi E."/>
            <person name="Conn L."/>
            <person name="Conway A."/>
            <person name="Gonzalez A."/>
            <person name="Hansen N."/>
            <person name="Howing B."/>
            <person name="Koo T."/>
            <person name="Lam B."/>
            <person name="Lee J."/>
            <person name="Lenz C."/>
            <person name="Li J."/>
            <person name="Liu A."/>
            <person name="Liu J."/>
            <person name="Liu S."/>
            <person name="Mukharsky N."/>
            <person name="Nguyen M."/>
            <person name="Palm C."/>
            <person name="Pham P."/>
            <person name="Sakano H."/>
            <person name="Schwartz J."/>
            <person name="Southwick A."/>
            <person name="Thaveri A."/>
            <person name="Toriumi M."/>
            <person name="Vaysberg M."/>
            <person name="Yu G."/>
            <person name="Davis R."/>
            <person name="Federspiel N."/>
            <person name="Theologis A."/>
            <person name="Ecker J."/>
        </authorList>
    </citation>
    <scope>NUCLEOTIDE SEQUENCE</scope>
</reference>
<evidence type="ECO:0000256" key="1">
    <source>
        <dbReference type="SAM" id="MobiDB-lite"/>
    </source>
</evidence>